<evidence type="ECO:0000256" key="4">
    <source>
        <dbReference type="ARBA" id="ARBA00022679"/>
    </source>
</evidence>
<evidence type="ECO:0000256" key="14">
    <source>
        <dbReference type="PROSITE-ProRule" id="PRU10141"/>
    </source>
</evidence>
<keyword evidence="13" id="KW-0325">Glycoprotein</keyword>
<dbReference type="Pfam" id="PF01657">
    <property type="entry name" value="Stress-antifung"/>
    <property type="match status" value="2"/>
</dbReference>
<organism evidence="20 21">
    <name type="scientific">Aquilegia coerulea</name>
    <name type="common">Rocky mountain columbine</name>
    <dbReference type="NCBI Taxonomy" id="218851"/>
    <lineage>
        <taxon>Eukaryota</taxon>
        <taxon>Viridiplantae</taxon>
        <taxon>Streptophyta</taxon>
        <taxon>Embryophyta</taxon>
        <taxon>Tracheophyta</taxon>
        <taxon>Spermatophyta</taxon>
        <taxon>Magnoliopsida</taxon>
        <taxon>Ranunculales</taxon>
        <taxon>Ranunculaceae</taxon>
        <taxon>Thalictroideae</taxon>
        <taxon>Aquilegia</taxon>
    </lineage>
</organism>
<dbReference type="EMBL" id="KZ305064">
    <property type="protein sequence ID" value="PIA31859.1"/>
    <property type="molecule type" value="Genomic_DNA"/>
</dbReference>
<comment type="subcellular location">
    <subcellularLocation>
        <location evidence="1">Membrane</location>
        <topology evidence="1">Single-pass membrane protein</topology>
    </subcellularLocation>
</comment>
<evidence type="ECO:0000259" key="19">
    <source>
        <dbReference type="PROSITE" id="PS51473"/>
    </source>
</evidence>
<keyword evidence="10 14" id="KW-0067">ATP-binding</keyword>
<gene>
    <name evidence="20" type="ORF">AQUCO_04700004v1</name>
</gene>
<keyword evidence="4" id="KW-0808">Transferase</keyword>
<keyword evidence="3" id="KW-0597">Phosphoprotein</keyword>
<dbReference type="PROSITE" id="PS50011">
    <property type="entry name" value="PROTEIN_KINASE_DOM"/>
    <property type="match status" value="1"/>
</dbReference>
<keyword evidence="7" id="KW-0677">Repeat</keyword>
<feature type="domain" description="Protein kinase" evidence="18">
    <location>
        <begin position="324"/>
        <end position="600"/>
    </location>
</feature>
<dbReference type="FunCoup" id="A0A2G5CKS0">
    <property type="interactions" value="443"/>
</dbReference>
<dbReference type="InterPro" id="IPR008271">
    <property type="entry name" value="Ser/Thr_kinase_AS"/>
</dbReference>
<dbReference type="PROSITE" id="PS51473">
    <property type="entry name" value="GNK2"/>
    <property type="match status" value="2"/>
</dbReference>
<keyword evidence="2" id="KW-0723">Serine/threonine-protein kinase</keyword>
<feature type="domain" description="Gnk2-homologous" evidence="19">
    <location>
        <begin position="135"/>
        <end position="240"/>
    </location>
</feature>
<keyword evidence="9" id="KW-0418">Kinase</keyword>
<sequence>MGYFGLLLLAICSTLLLQFNLNTAQTYVFSFCFEDFVANSTVEANLNISLSSISNNTALNNTKFYNTTVGRTSPDTVYGILQCRGDLTSEDCKKCAEVATGEIKIRCPYKKEIIVWYDECWLRLSNKLIISTMVGDPKRYFSFANNVSNPNLFRSKLNELMDGLVDRAVNSTDLFAVGEEYVTNSETIYGLVQCTQDLSRRECGRCLTGSINQIPPCCNNKDGGRILKPSCILWFEVFKFFQSQGIRPNITGTDSPPNTGQEKNSWKTMVIILVPSVVVTVFLSNITIFFCVRKGRGIAITQNVDEVESLQFNFTTVSVATDNFSNVNKLGKGGFGIVYKGRLSDGREIAVKRLSRNSCQGAEEFKNEVLLLAKLQHRNLVRLLGFCLEGDEKLLIYEYVLNASLDHFLFDPSKNADLDWEKRYNIIGGIARGLLYLHEDSRDRIIHRDLKASNILLDAQMNPKIADFGMARLFLVDQTQGRTSKIVGTHGYMAPEYLIHGHFSVKSDVFSFGVLVLEIITGHKNNSFHQTDQALDLLTYAWRKWEEGAALDLVDPTMKDNYSRSEVMRGIQIGLLCVQEVARRPTMASVVQILNSYSFSLPLHSPSAPAFIVNTSMELNMISEEDATTDASQSNKTKQSLNDVSITQLLPR</sequence>
<dbReference type="FunFam" id="3.30.430.20:FF:000002">
    <property type="entry name" value="Cysteine-rich receptor-like protein kinase 10"/>
    <property type="match status" value="1"/>
</dbReference>
<evidence type="ECO:0000256" key="11">
    <source>
        <dbReference type="ARBA" id="ARBA00022989"/>
    </source>
</evidence>
<keyword evidence="6 17" id="KW-0732">Signal</keyword>
<feature type="binding site" evidence="14">
    <location>
        <position position="352"/>
    </location>
    <ligand>
        <name>ATP</name>
        <dbReference type="ChEBI" id="CHEBI:30616"/>
    </ligand>
</feature>
<evidence type="ECO:0000256" key="10">
    <source>
        <dbReference type="ARBA" id="ARBA00022840"/>
    </source>
</evidence>
<dbReference type="Gene3D" id="3.30.430.20">
    <property type="entry name" value="Gnk2 domain, C-X8-C-X2-C motif"/>
    <property type="match status" value="2"/>
</dbReference>
<dbReference type="InterPro" id="IPR002902">
    <property type="entry name" value="GNK2"/>
</dbReference>
<dbReference type="Pfam" id="PF07714">
    <property type="entry name" value="PK_Tyr_Ser-Thr"/>
    <property type="match status" value="1"/>
</dbReference>
<evidence type="ECO:0000256" key="13">
    <source>
        <dbReference type="ARBA" id="ARBA00023180"/>
    </source>
</evidence>
<dbReference type="Proteomes" id="UP000230069">
    <property type="component" value="Unassembled WGS sequence"/>
</dbReference>
<dbReference type="InterPro" id="IPR038408">
    <property type="entry name" value="GNK2_sf"/>
</dbReference>
<evidence type="ECO:0000256" key="6">
    <source>
        <dbReference type="ARBA" id="ARBA00022729"/>
    </source>
</evidence>
<evidence type="ECO:0000256" key="7">
    <source>
        <dbReference type="ARBA" id="ARBA00022737"/>
    </source>
</evidence>
<dbReference type="PROSITE" id="PS00107">
    <property type="entry name" value="PROTEIN_KINASE_ATP"/>
    <property type="match status" value="1"/>
</dbReference>
<dbReference type="PANTHER" id="PTHR27002">
    <property type="entry name" value="RECEPTOR-LIKE SERINE/THREONINE-PROTEIN KINASE SD1-8"/>
    <property type="match status" value="1"/>
</dbReference>
<dbReference type="GO" id="GO:0006950">
    <property type="term" value="P:response to stress"/>
    <property type="evidence" value="ECO:0007669"/>
    <property type="project" value="UniProtKB-ARBA"/>
</dbReference>
<dbReference type="PROSITE" id="PS00108">
    <property type="entry name" value="PROTEIN_KINASE_ST"/>
    <property type="match status" value="1"/>
</dbReference>
<dbReference type="SMART" id="SM00220">
    <property type="entry name" value="S_TKc"/>
    <property type="match status" value="1"/>
</dbReference>
<dbReference type="InterPro" id="IPR011009">
    <property type="entry name" value="Kinase-like_dom_sf"/>
</dbReference>
<keyword evidence="21" id="KW-1185">Reference proteome</keyword>
<dbReference type="CDD" id="cd14066">
    <property type="entry name" value="STKc_IRAK"/>
    <property type="match status" value="1"/>
</dbReference>
<dbReference type="SUPFAM" id="SSF56112">
    <property type="entry name" value="Protein kinase-like (PK-like)"/>
    <property type="match status" value="1"/>
</dbReference>
<dbReference type="GO" id="GO:0005886">
    <property type="term" value="C:plasma membrane"/>
    <property type="evidence" value="ECO:0007669"/>
    <property type="project" value="TreeGrafter"/>
</dbReference>
<feature type="compositionally biased region" description="Polar residues" evidence="15">
    <location>
        <begin position="629"/>
        <end position="652"/>
    </location>
</feature>
<proteinExistence type="predicted"/>
<dbReference type="GO" id="GO:0004674">
    <property type="term" value="F:protein serine/threonine kinase activity"/>
    <property type="evidence" value="ECO:0007669"/>
    <property type="project" value="UniProtKB-KW"/>
</dbReference>
<evidence type="ECO:0000256" key="17">
    <source>
        <dbReference type="SAM" id="SignalP"/>
    </source>
</evidence>
<evidence type="ECO:0000256" key="8">
    <source>
        <dbReference type="ARBA" id="ARBA00022741"/>
    </source>
</evidence>
<evidence type="ECO:0000256" key="9">
    <source>
        <dbReference type="ARBA" id="ARBA00022777"/>
    </source>
</evidence>
<protein>
    <submittedName>
        <fullName evidence="20">Uncharacterized protein</fullName>
    </submittedName>
</protein>
<dbReference type="CDD" id="cd23509">
    <property type="entry name" value="Gnk2-like"/>
    <property type="match status" value="2"/>
</dbReference>
<keyword evidence="12 16" id="KW-0472">Membrane</keyword>
<accession>A0A2G5CKS0</accession>
<dbReference type="Gene3D" id="3.30.200.20">
    <property type="entry name" value="Phosphorylase Kinase, domain 1"/>
    <property type="match status" value="1"/>
</dbReference>
<keyword evidence="11 16" id="KW-1133">Transmembrane helix</keyword>
<dbReference type="InterPro" id="IPR001245">
    <property type="entry name" value="Ser-Thr/Tyr_kinase_cat_dom"/>
</dbReference>
<evidence type="ECO:0000256" key="5">
    <source>
        <dbReference type="ARBA" id="ARBA00022692"/>
    </source>
</evidence>
<feature type="signal peptide" evidence="17">
    <location>
        <begin position="1"/>
        <end position="24"/>
    </location>
</feature>
<keyword evidence="8 14" id="KW-0547">Nucleotide-binding</keyword>
<dbReference type="InterPro" id="IPR000719">
    <property type="entry name" value="Prot_kinase_dom"/>
</dbReference>
<dbReference type="InterPro" id="IPR017441">
    <property type="entry name" value="Protein_kinase_ATP_BS"/>
</dbReference>
<evidence type="ECO:0000256" key="2">
    <source>
        <dbReference type="ARBA" id="ARBA00022527"/>
    </source>
</evidence>
<evidence type="ECO:0000313" key="21">
    <source>
        <dbReference type="Proteomes" id="UP000230069"/>
    </source>
</evidence>
<feature type="domain" description="Gnk2-homologous" evidence="19">
    <location>
        <begin position="24"/>
        <end position="129"/>
    </location>
</feature>
<reference evidence="20 21" key="1">
    <citation type="submission" date="2017-09" db="EMBL/GenBank/DDBJ databases">
        <title>WGS assembly of Aquilegia coerulea Goldsmith.</title>
        <authorList>
            <person name="Hodges S."/>
            <person name="Kramer E."/>
            <person name="Nordborg M."/>
            <person name="Tomkins J."/>
            <person name="Borevitz J."/>
            <person name="Derieg N."/>
            <person name="Yan J."/>
            <person name="Mihaltcheva S."/>
            <person name="Hayes R.D."/>
            <person name="Rokhsar D."/>
        </authorList>
    </citation>
    <scope>NUCLEOTIDE SEQUENCE [LARGE SCALE GENOMIC DNA]</scope>
    <source>
        <strain evidence="21">cv. Goldsmith</strain>
    </source>
</reference>
<feature type="region of interest" description="Disordered" evidence="15">
    <location>
        <begin position="626"/>
        <end position="652"/>
    </location>
</feature>
<feature type="transmembrane region" description="Helical" evidence="16">
    <location>
        <begin position="269"/>
        <end position="292"/>
    </location>
</feature>
<dbReference type="FunFam" id="3.30.200.20:FF:000142">
    <property type="entry name" value="Cysteine-rich receptor-like protein kinase 10"/>
    <property type="match status" value="1"/>
</dbReference>
<dbReference type="AlphaFoldDB" id="A0A2G5CKS0"/>
<dbReference type="OrthoDB" id="4062651at2759"/>
<evidence type="ECO:0000256" key="16">
    <source>
        <dbReference type="SAM" id="Phobius"/>
    </source>
</evidence>
<evidence type="ECO:0000256" key="15">
    <source>
        <dbReference type="SAM" id="MobiDB-lite"/>
    </source>
</evidence>
<evidence type="ECO:0000256" key="3">
    <source>
        <dbReference type="ARBA" id="ARBA00022553"/>
    </source>
</evidence>
<evidence type="ECO:0000259" key="18">
    <source>
        <dbReference type="PROSITE" id="PS50011"/>
    </source>
</evidence>
<evidence type="ECO:0000256" key="1">
    <source>
        <dbReference type="ARBA" id="ARBA00004167"/>
    </source>
</evidence>
<dbReference type="InParanoid" id="A0A2G5CKS0"/>
<evidence type="ECO:0000313" key="20">
    <source>
        <dbReference type="EMBL" id="PIA31859.1"/>
    </source>
</evidence>
<evidence type="ECO:0000256" key="12">
    <source>
        <dbReference type="ARBA" id="ARBA00023136"/>
    </source>
</evidence>
<dbReference type="FunFam" id="1.10.510.10:FF:000129">
    <property type="entry name" value="cysteine-rich receptor-like protein kinase 10"/>
    <property type="match status" value="1"/>
</dbReference>
<dbReference type="PANTHER" id="PTHR27002:SF1104">
    <property type="entry name" value="CYSTEINE-RICH RECEPTOR-LIKE PROTEIN KINASE 27-RELATED"/>
    <property type="match status" value="1"/>
</dbReference>
<dbReference type="Gene3D" id="1.10.510.10">
    <property type="entry name" value="Transferase(Phosphotransferase) domain 1"/>
    <property type="match status" value="1"/>
</dbReference>
<keyword evidence="5 16" id="KW-0812">Transmembrane</keyword>
<dbReference type="STRING" id="218851.A0A2G5CKS0"/>
<name>A0A2G5CKS0_AQUCA</name>
<dbReference type="GO" id="GO:0005524">
    <property type="term" value="F:ATP binding"/>
    <property type="evidence" value="ECO:0007669"/>
    <property type="project" value="UniProtKB-UniRule"/>
</dbReference>
<feature type="chain" id="PRO_5013754277" evidence="17">
    <location>
        <begin position="25"/>
        <end position="652"/>
    </location>
</feature>